<accession>A0A8S5VDE5</accession>
<sequence length="245" mass="28275">MELREMYEPSLMRGRDFKINDKITIHMPSVGDIIDYGEQKYFQLVYLFCSTSSDYKAQLDSVGVDWQKVSDFEMFRQLFIGNKNQDMSILLGDMDVSGFMMAKDNISGEIVLHNRLTDTRIDHVVYETISQYLCAANGIEKHSEFAADEPTRIAMIEEARDNLEYQKTKHYEPHLAELVLSMACSSGFKADYFKAMDYPMSVFMNHVRKIQQIKSYDNTMHGVYAGTVEFGKIPKAQLDWTSKVD</sequence>
<protein>
    <submittedName>
        <fullName evidence="1">Uncharacterized protein</fullName>
    </submittedName>
</protein>
<proteinExistence type="predicted"/>
<evidence type="ECO:0000313" key="1">
    <source>
        <dbReference type="EMBL" id="DAG04801.1"/>
    </source>
</evidence>
<organism evidence="1">
    <name type="scientific">Siphoviridae sp. ctGa111</name>
    <dbReference type="NCBI Taxonomy" id="2825413"/>
    <lineage>
        <taxon>Viruses</taxon>
        <taxon>Duplodnaviria</taxon>
        <taxon>Heunggongvirae</taxon>
        <taxon>Uroviricota</taxon>
        <taxon>Caudoviricetes</taxon>
    </lineage>
</organism>
<dbReference type="EMBL" id="BK016245">
    <property type="protein sequence ID" value="DAG04801.1"/>
    <property type="molecule type" value="Genomic_DNA"/>
</dbReference>
<name>A0A8S5VDE5_9CAUD</name>
<reference evidence="1" key="1">
    <citation type="journal article" date="2021" name="Proc. Natl. Acad. Sci. U.S.A.">
        <title>A Catalog of Tens of Thousands of Viruses from Human Metagenomes Reveals Hidden Associations with Chronic Diseases.</title>
        <authorList>
            <person name="Tisza M.J."/>
            <person name="Buck C.B."/>
        </authorList>
    </citation>
    <scope>NUCLEOTIDE SEQUENCE</scope>
    <source>
        <strain evidence="1">CtGa111</strain>
    </source>
</reference>